<dbReference type="PANTHER" id="PTHR30419:SF2">
    <property type="entry name" value="LYSR FAMILY TRANSCRIPTIONAL REGULATOR"/>
    <property type="match status" value="1"/>
</dbReference>
<dbReference type="InterPro" id="IPR000847">
    <property type="entry name" value="LysR_HTH_N"/>
</dbReference>
<dbReference type="SUPFAM" id="SSF53850">
    <property type="entry name" value="Periplasmic binding protein-like II"/>
    <property type="match status" value="1"/>
</dbReference>
<dbReference type="Pfam" id="PF03466">
    <property type="entry name" value="LysR_substrate"/>
    <property type="match status" value="1"/>
</dbReference>
<dbReference type="AlphaFoldDB" id="A0A8H9IP78"/>
<dbReference type="PANTHER" id="PTHR30419">
    <property type="entry name" value="HTH-TYPE TRANSCRIPTIONAL REGULATOR YBHD"/>
    <property type="match status" value="1"/>
</dbReference>
<dbReference type="GO" id="GO:0003677">
    <property type="term" value="F:DNA binding"/>
    <property type="evidence" value="ECO:0007669"/>
    <property type="project" value="UniProtKB-KW"/>
</dbReference>
<evidence type="ECO:0000313" key="6">
    <source>
        <dbReference type="EMBL" id="GHC57140.1"/>
    </source>
</evidence>
<feature type="domain" description="HTH lysR-type" evidence="5">
    <location>
        <begin position="3"/>
        <end position="60"/>
    </location>
</feature>
<sequence>MRLGLADLHLFLSIVDAGSITQGAVRANLALASASERLRRIEEDAGVPLLERLPRGVVTTEAGEALAHHARLMMRQHDLLKGELQDFATGARGTLHFYANTAALTEFLPSRLAPWLAQRPNLHIELKERTSADIVRTVVAGLAEAGVVSDAVQAAGLVLEPVAKDYLVLIMAAAHPLAAHSKLSLPDVLHEPFVGLMPGNALQDHIDEHARAAGHALAHRIRMKTFEGLCQMVAHGVGLGIVPQGVAGRYKRRHGFVARPLSDIWAKRSLCLCYQEWDALSKPMKSLLQHLGAKAEA</sequence>
<dbReference type="EMBL" id="BMZN01000005">
    <property type="protein sequence ID" value="GHC57140.1"/>
    <property type="molecule type" value="Genomic_DNA"/>
</dbReference>
<dbReference type="Pfam" id="PF00126">
    <property type="entry name" value="HTH_1"/>
    <property type="match status" value="1"/>
</dbReference>
<dbReference type="CDD" id="cd08421">
    <property type="entry name" value="PBP2_LTTR_like_1"/>
    <property type="match status" value="1"/>
</dbReference>
<dbReference type="InterPro" id="IPR050950">
    <property type="entry name" value="HTH-type_LysR_regulators"/>
</dbReference>
<evidence type="ECO:0000256" key="3">
    <source>
        <dbReference type="ARBA" id="ARBA00023125"/>
    </source>
</evidence>
<comment type="similarity">
    <text evidence="1">Belongs to the LysR transcriptional regulatory family.</text>
</comment>
<dbReference type="GO" id="GO:0003700">
    <property type="term" value="F:DNA-binding transcription factor activity"/>
    <property type="evidence" value="ECO:0007669"/>
    <property type="project" value="InterPro"/>
</dbReference>
<organism evidence="6 7">
    <name type="scientific">Alcaligenes pakistanensis</name>
    <dbReference type="NCBI Taxonomy" id="1482717"/>
    <lineage>
        <taxon>Bacteria</taxon>
        <taxon>Pseudomonadati</taxon>
        <taxon>Pseudomonadota</taxon>
        <taxon>Betaproteobacteria</taxon>
        <taxon>Burkholderiales</taxon>
        <taxon>Alcaligenaceae</taxon>
        <taxon>Alcaligenes</taxon>
    </lineage>
</organism>
<comment type="caution">
    <text evidence="6">The sequence shown here is derived from an EMBL/GenBank/DDBJ whole genome shotgun (WGS) entry which is preliminary data.</text>
</comment>
<keyword evidence="2" id="KW-0805">Transcription regulation</keyword>
<reference evidence="7" key="1">
    <citation type="journal article" date="2019" name="Int. J. Syst. Evol. Microbiol.">
        <title>The Global Catalogue of Microorganisms (GCM) 10K type strain sequencing project: providing services to taxonomists for standard genome sequencing and annotation.</title>
        <authorList>
            <consortium name="The Broad Institute Genomics Platform"/>
            <consortium name="The Broad Institute Genome Sequencing Center for Infectious Disease"/>
            <person name="Wu L."/>
            <person name="Ma J."/>
        </authorList>
    </citation>
    <scope>NUCLEOTIDE SEQUENCE [LARGE SCALE GENOMIC DNA]</scope>
    <source>
        <strain evidence="7">KCTC 42083</strain>
    </source>
</reference>
<evidence type="ECO:0000256" key="1">
    <source>
        <dbReference type="ARBA" id="ARBA00009437"/>
    </source>
</evidence>
<dbReference type="Proteomes" id="UP000608923">
    <property type="component" value="Unassembled WGS sequence"/>
</dbReference>
<protein>
    <submittedName>
        <fullName evidence="6">LysR family transcriptional regulator</fullName>
    </submittedName>
</protein>
<proteinExistence type="inferred from homology"/>
<dbReference type="InterPro" id="IPR036388">
    <property type="entry name" value="WH-like_DNA-bd_sf"/>
</dbReference>
<keyword evidence="4" id="KW-0804">Transcription</keyword>
<accession>A0A8H9IP78</accession>
<dbReference type="InterPro" id="IPR036390">
    <property type="entry name" value="WH_DNA-bd_sf"/>
</dbReference>
<evidence type="ECO:0000256" key="2">
    <source>
        <dbReference type="ARBA" id="ARBA00023015"/>
    </source>
</evidence>
<keyword evidence="7" id="KW-1185">Reference proteome</keyword>
<dbReference type="InterPro" id="IPR005119">
    <property type="entry name" value="LysR_subst-bd"/>
</dbReference>
<dbReference type="Gene3D" id="3.40.190.290">
    <property type="match status" value="1"/>
</dbReference>
<dbReference type="RefSeq" id="WP_189393731.1">
    <property type="nucleotide sequence ID" value="NZ_BMZN01000005.1"/>
</dbReference>
<dbReference type="PROSITE" id="PS50931">
    <property type="entry name" value="HTH_LYSR"/>
    <property type="match status" value="1"/>
</dbReference>
<name>A0A8H9IP78_9BURK</name>
<evidence type="ECO:0000313" key="7">
    <source>
        <dbReference type="Proteomes" id="UP000608923"/>
    </source>
</evidence>
<dbReference type="SUPFAM" id="SSF46785">
    <property type="entry name" value="Winged helix' DNA-binding domain"/>
    <property type="match status" value="1"/>
</dbReference>
<dbReference type="GO" id="GO:0005829">
    <property type="term" value="C:cytosol"/>
    <property type="evidence" value="ECO:0007669"/>
    <property type="project" value="TreeGrafter"/>
</dbReference>
<keyword evidence="3" id="KW-0238">DNA-binding</keyword>
<evidence type="ECO:0000259" key="5">
    <source>
        <dbReference type="PROSITE" id="PS50931"/>
    </source>
</evidence>
<dbReference type="Gene3D" id="1.10.10.10">
    <property type="entry name" value="Winged helix-like DNA-binding domain superfamily/Winged helix DNA-binding domain"/>
    <property type="match status" value="1"/>
</dbReference>
<gene>
    <name evidence="6" type="ORF">GCM10010096_32740</name>
</gene>
<evidence type="ECO:0000256" key="4">
    <source>
        <dbReference type="ARBA" id="ARBA00023163"/>
    </source>
</evidence>